<dbReference type="InterPro" id="IPR036708">
    <property type="entry name" value="BipD-like_sf"/>
</dbReference>
<evidence type="ECO:0000256" key="3">
    <source>
        <dbReference type="ARBA" id="ARBA00018825"/>
    </source>
</evidence>
<dbReference type="Pfam" id="PF06511">
    <property type="entry name" value="T3SS_TC"/>
    <property type="match status" value="1"/>
</dbReference>
<dbReference type="EMBL" id="CABPSK010000002">
    <property type="protein sequence ID" value="VVE04390.1"/>
    <property type="molecule type" value="Genomic_DNA"/>
</dbReference>
<proteinExistence type="inferred from homology"/>
<feature type="region of interest" description="Disordered" evidence="8">
    <location>
        <begin position="13"/>
        <end position="46"/>
    </location>
</feature>
<evidence type="ECO:0000256" key="8">
    <source>
        <dbReference type="SAM" id="MobiDB-lite"/>
    </source>
</evidence>
<gene>
    <name evidence="9" type="primary">sipD</name>
    <name evidence="9" type="ORF">PPN31114_02298</name>
</gene>
<dbReference type="Gene3D" id="1.20.1710.10">
    <property type="entry name" value="IpaD-like"/>
    <property type="match status" value="1"/>
</dbReference>
<dbReference type="InterPro" id="IPR009483">
    <property type="entry name" value="IpaD/BipD/SipD"/>
</dbReference>
<keyword evidence="6" id="KW-0175">Coiled coil</keyword>
<dbReference type="RefSeq" id="WP_150679616.1">
    <property type="nucleotide sequence ID" value="NZ_CABPSK010000002.1"/>
</dbReference>
<dbReference type="SUPFAM" id="SSF140693">
    <property type="entry name" value="IpaD-like"/>
    <property type="match status" value="1"/>
</dbReference>
<evidence type="ECO:0000256" key="2">
    <source>
        <dbReference type="ARBA" id="ARBA00007741"/>
    </source>
</evidence>
<evidence type="ECO:0000256" key="5">
    <source>
        <dbReference type="ARBA" id="ARBA00023026"/>
    </source>
</evidence>
<comment type="similarity">
    <text evidence="2">Belongs to the invasin protein D family.</text>
</comment>
<dbReference type="AlphaFoldDB" id="A0A5E4V0U2"/>
<evidence type="ECO:0000256" key="4">
    <source>
        <dbReference type="ARBA" id="ARBA00022525"/>
    </source>
</evidence>
<evidence type="ECO:0000256" key="7">
    <source>
        <dbReference type="ARBA" id="ARBA00025541"/>
    </source>
</evidence>
<accession>A0A5E4V0U2</accession>
<reference evidence="9 10" key="1">
    <citation type="submission" date="2019-08" db="EMBL/GenBank/DDBJ databases">
        <authorList>
            <person name="Peeters C."/>
        </authorList>
    </citation>
    <scope>NUCLEOTIDE SEQUENCE [LARGE SCALE GENOMIC DNA]</scope>
    <source>
        <strain evidence="9 10">LMG 31114</strain>
    </source>
</reference>
<evidence type="ECO:0000256" key="1">
    <source>
        <dbReference type="ARBA" id="ARBA00004613"/>
    </source>
</evidence>
<keyword evidence="10" id="KW-1185">Reference proteome</keyword>
<organism evidence="9 10">
    <name type="scientific">Pandoraea pneumonica</name>
    <dbReference type="NCBI Taxonomy" id="2508299"/>
    <lineage>
        <taxon>Bacteria</taxon>
        <taxon>Pseudomonadati</taxon>
        <taxon>Pseudomonadota</taxon>
        <taxon>Betaproteobacteria</taxon>
        <taxon>Burkholderiales</taxon>
        <taxon>Burkholderiaceae</taxon>
        <taxon>Pandoraea</taxon>
    </lineage>
</organism>
<keyword evidence="4" id="KW-0964">Secreted</keyword>
<dbReference type="GO" id="GO:0005576">
    <property type="term" value="C:extracellular region"/>
    <property type="evidence" value="ECO:0007669"/>
    <property type="project" value="UniProtKB-SubCell"/>
</dbReference>
<evidence type="ECO:0000313" key="10">
    <source>
        <dbReference type="Proteomes" id="UP000366945"/>
    </source>
</evidence>
<dbReference type="GeneID" id="300404329"/>
<name>A0A5E4V0U2_9BURK</name>
<sequence length="342" mass="37410">MSEAVNANYRPAWVPVSSDMLTPEKRPPSEPIAEIQDPASDEDRAGDEVLLAGALQAASGLGDRLRSLDREIRLQSPTPATVDAVAVSAHDLSRRLRGLAAIDVPVPDKVRDDLSKLMSLNEAPKPEDDPRMNNADFWDQIAEAIAQIKSEYLDAYGDAADKYLKFNEAISKIVAQLSSWIKADSKGEKVTLDIAALKAALEEVKQSFSLPNPAAVLYPPQKKDAEGIEGTSKEAAEKWAKDMGVPEDCVKEQPEGSGKYVVVIDTGPVQRMIDNVPKDGEMNPFELDIWRSGFTSQENLVKTSMQSMLQRFSTATSVYDNLVKVLSSTINTTLEACKGYLR</sequence>
<evidence type="ECO:0000313" key="9">
    <source>
        <dbReference type="EMBL" id="VVE04390.1"/>
    </source>
</evidence>
<evidence type="ECO:0000256" key="6">
    <source>
        <dbReference type="ARBA" id="ARBA00023054"/>
    </source>
</evidence>
<dbReference type="OrthoDB" id="6507315at2"/>
<keyword evidence="5" id="KW-0843">Virulence</keyword>
<comment type="subcellular location">
    <subcellularLocation>
        <location evidence="1">Secreted</location>
    </subcellularLocation>
</comment>
<dbReference type="Proteomes" id="UP000366945">
    <property type="component" value="Unassembled WGS sequence"/>
</dbReference>
<protein>
    <recommendedName>
        <fullName evidence="3">Translocator protein BipD</fullName>
    </recommendedName>
</protein>
<comment type="function">
    <text evidence="7">Required for invasion of epithelial cells, as well as for survival within host cells, escape from endocytic vesicles and subsequent actin-tail formation. Probably regulates the secretion of effectors BipB and BipC and their final integration into the target cell membrane.</text>
</comment>